<protein>
    <submittedName>
        <fullName evidence="2">Uncharacterized protein</fullName>
    </submittedName>
</protein>
<proteinExistence type="predicted"/>
<accession>A0ABP6QI54</accession>
<evidence type="ECO:0000313" key="3">
    <source>
        <dbReference type="Proteomes" id="UP001501237"/>
    </source>
</evidence>
<evidence type="ECO:0000256" key="1">
    <source>
        <dbReference type="SAM" id="Phobius"/>
    </source>
</evidence>
<dbReference type="RefSeq" id="WP_344834999.1">
    <property type="nucleotide sequence ID" value="NZ_BAAAUV010000019.1"/>
</dbReference>
<gene>
    <name evidence="2" type="ORF">GCM10010468_59700</name>
</gene>
<reference evidence="3" key="1">
    <citation type="journal article" date="2019" name="Int. J. Syst. Evol. Microbiol.">
        <title>The Global Catalogue of Microorganisms (GCM) 10K type strain sequencing project: providing services to taxonomists for standard genome sequencing and annotation.</title>
        <authorList>
            <consortium name="The Broad Institute Genomics Platform"/>
            <consortium name="The Broad Institute Genome Sequencing Center for Infectious Disease"/>
            <person name="Wu L."/>
            <person name="Ma J."/>
        </authorList>
    </citation>
    <scope>NUCLEOTIDE SEQUENCE [LARGE SCALE GENOMIC DNA]</scope>
    <source>
        <strain evidence="3">JCM 9377</strain>
    </source>
</reference>
<dbReference type="EMBL" id="BAAAUV010000019">
    <property type="protein sequence ID" value="GAA3229672.1"/>
    <property type="molecule type" value="Genomic_DNA"/>
</dbReference>
<feature type="transmembrane region" description="Helical" evidence="1">
    <location>
        <begin position="6"/>
        <end position="24"/>
    </location>
</feature>
<name>A0ABP6QI54_9ACTN</name>
<keyword evidence="1" id="KW-0472">Membrane</keyword>
<dbReference type="Proteomes" id="UP001501237">
    <property type="component" value="Unassembled WGS sequence"/>
</dbReference>
<keyword evidence="1" id="KW-1133">Transmembrane helix</keyword>
<evidence type="ECO:0000313" key="2">
    <source>
        <dbReference type="EMBL" id="GAA3229672.1"/>
    </source>
</evidence>
<keyword evidence="3" id="KW-1185">Reference proteome</keyword>
<organism evidence="2 3">
    <name type="scientific">Actinocorallia longicatena</name>
    <dbReference type="NCBI Taxonomy" id="111803"/>
    <lineage>
        <taxon>Bacteria</taxon>
        <taxon>Bacillati</taxon>
        <taxon>Actinomycetota</taxon>
        <taxon>Actinomycetes</taxon>
        <taxon>Streptosporangiales</taxon>
        <taxon>Thermomonosporaceae</taxon>
        <taxon>Actinocorallia</taxon>
    </lineage>
</organism>
<keyword evidence="1" id="KW-0812">Transmembrane</keyword>
<sequence>MDADTITAISATVIAVASLVVSIRQSGAARRHNRQSVRPHLQFQFKRNSAAVTGLHLANHGLGPAVIISSALTVDGRPLGPWTERNVNGLRDGLPRRPSAVTFHEAGGTILPVGYAEFLLGVRGYRPEEDAWFWELIRGRIALEIRYQSLYGDETYTVSVVPTSPPVPRGLEPAPLPPIEP</sequence>
<comment type="caution">
    <text evidence="2">The sequence shown here is derived from an EMBL/GenBank/DDBJ whole genome shotgun (WGS) entry which is preliminary data.</text>
</comment>